<organism evidence="5 6">
    <name type="scientific">Campylobacter fetus subsp. testudinum</name>
    <dbReference type="NCBI Taxonomy" id="1507806"/>
    <lineage>
        <taxon>Bacteria</taxon>
        <taxon>Pseudomonadati</taxon>
        <taxon>Campylobacterota</taxon>
        <taxon>Epsilonproteobacteria</taxon>
        <taxon>Campylobacterales</taxon>
        <taxon>Campylobacteraceae</taxon>
        <taxon>Campylobacter</taxon>
    </lineage>
</organism>
<dbReference type="GO" id="GO:0008080">
    <property type="term" value="F:N-acetyltransferase activity"/>
    <property type="evidence" value="ECO:0007669"/>
    <property type="project" value="UniProtKB-ARBA"/>
</dbReference>
<dbReference type="EMBL" id="LFLK01000007">
    <property type="protein sequence ID" value="OCR90328.1"/>
    <property type="molecule type" value="Genomic_DNA"/>
</dbReference>
<evidence type="ECO:0000259" key="4">
    <source>
        <dbReference type="PROSITE" id="PS51186"/>
    </source>
</evidence>
<dbReference type="SUPFAM" id="SSF55729">
    <property type="entry name" value="Acyl-CoA N-acyltransferases (Nat)"/>
    <property type="match status" value="1"/>
</dbReference>
<evidence type="ECO:0000313" key="5">
    <source>
        <dbReference type="EMBL" id="OCR90328.1"/>
    </source>
</evidence>
<dbReference type="PANTHER" id="PTHR10545">
    <property type="entry name" value="DIAMINE N-ACETYLTRANSFERASE"/>
    <property type="match status" value="1"/>
</dbReference>
<dbReference type="PANTHER" id="PTHR10545:SF29">
    <property type="entry name" value="GH14572P-RELATED"/>
    <property type="match status" value="1"/>
</dbReference>
<dbReference type="FunFam" id="3.40.630.30:FF:000064">
    <property type="entry name" value="GNAT family acetyltransferase"/>
    <property type="match status" value="1"/>
</dbReference>
<dbReference type="RefSeq" id="WP_023384655.1">
    <property type="nucleotide sequence ID" value="NZ_CP009226.1"/>
</dbReference>
<dbReference type="Pfam" id="PF00583">
    <property type="entry name" value="Acetyltransf_1"/>
    <property type="match status" value="1"/>
</dbReference>
<reference evidence="5 6" key="1">
    <citation type="journal article" date="2016" name="Genome Biol. Evol.">
        <title>Comparative Genomics of Campylobacter fetus from Reptiles and Mammals Reveals Divergent Evolution in Host-Associated Lineages.</title>
        <authorList>
            <person name="Gilbert M.J."/>
            <person name="Miller W.G."/>
            <person name="Yee E."/>
            <person name="Zomer A.L."/>
            <person name="van der Graaf-van Bloois L."/>
            <person name="Fitzgerald C."/>
            <person name="Forbes K.J."/>
            <person name="Meric G."/>
            <person name="Sheppard S.K."/>
            <person name="Wagenaar J.A."/>
            <person name="Duim B."/>
        </authorList>
    </citation>
    <scope>NUCLEOTIDE SEQUENCE [LARGE SCALE GENOMIC DNA]</scope>
    <source>
        <strain evidence="5 6">12S02225-3</strain>
    </source>
</reference>
<evidence type="ECO:0000256" key="2">
    <source>
        <dbReference type="ARBA" id="ARBA00022679"/>
    </source>
</evidence>
<dbReference type="Proteomes" id="UP000093100">
    <property type="component" value="Unassembled WGS sequence"/>
</dbReference>
<dbReference type="CDD" id="cd04301">
    <property type="entry name" value="NAT_SF"/>
    <property type="match status" value="1"/>
</dbReference>
<name>A0AAX0H9U7_CAMFE</name>
<gene>
    <name evidence="5" type="ORF">CFT12S02225_07285</name>
</gene>
<dbReference type="InterPro" id="IPR051016">
    <property type="entry name" value="Diverse_Substrate_AcTransf"/>
</dbReference>
<proteinExistence type="inferred from homology"/>
<evidence type="ECO:0000256" key="1">
    <source>
        <dbReference type="ARBA" id="ARBA00008694"/>
    </source>
</evidence>
<comment type="similarity">
    <text evidence="1">Belongs to the acetyltransferase family.</text>
</comment>
<keyword evidence="3" id="KW-0012">Acyltransferase</keyword>
<feature type="domain" description="N-acetyltransferase" evidence="4">
    <location>
        <begin position="2"/>
        <end position="157"/>
    </location>
</feature>
<dbReference type="InterPro" id="IPR000182">
    <property type="entry name" value="GNAT_dom"/>
</dbReference>
<evidence type="ECO:0000256" key="3">
    <source>
        <dbReference type="ARBA" id="ARBA00023315"/>
    </source>
</evidence>
<keyword evidence="2" id="KW-0808">Transferase</keyword>
<sequence length="157" mass="18259">MFRIREAIKDDLDAILSLIKELAQYENMSDQVNFTKDMFYESLFIKKYANALVCESDNNIVGYAIYFYSFSTFLGKGGIYLEDLYVKKELRNRGIGKEFLKFLAKKCIDNSLGRLEWECLDWNEPSLAFYKKLGAKTLDEWISLRVDGDALKNLAKL</sequence>
<dbReference type="AlphaFoldDB" id="A0AAX0H9U7"/>
<dbReference type="KEGG" id="cfp:CR44_02815"/>
<comment type="caution">
    <text evidence="5">The sequence shown here is derived from an EMBL/GenBank/DDBJ whole genome shotgun (WGS) entry which is preliminary data.</text>
</comment>
<evidence type="ECO:0000313" key="6">
    <source>
        <dbReference type="Proteomes" id="UP000093100"/>
    </source>
</evidence>
<protein>
    <submittedName>
        <fullName evidence="5">Diadenosine tetraphosphatase</fullName>
    </submittedName>
</protein>
<accession>A0AAX0H9U7</accession>
<dbReference type="PROSITE" id="PS51186">
    <property type="entry name" value="GNAT"/>
    <property type="match status" value="1"/>
</dbReference>
<dbReference type="Gene3D" id="3.40.630.30">
    <property type="match status" value="1"/>
</dbReference>
<dbReference type="InterPro" id="IPR016181">
    <property type="entry name" value="Acyl_CoA_acyltransferase"/>
</dbReference>